<dbReference type="Proteomes" id="UP000015453">
    <property type="component" value="Unassembled WGS sequence"/>
</dbReference>
<dbReference type="AlphaFoldDB" id="S8DG87"/>
<organism evidence="5 6">
    <name type="scientific">Genlisea aurea</name>
    <dbReference type="NCBI Taxonomy" id="192259"/>
    <lineage>
        <taxon>Eukaryota</taxon>
        <taxon>Viridiplantae</taxon>
        <taxon>Streptophyta</taxon>
        <taxon>Embryophyta</taxon>
        <taxon>Tracheophyta</taxon>
        <taxon>Spermatophyta</taxon>
        <taxon>Magnoliopsida</taxon>
        <taxon>eudicotyledons</taxon>
        <taxon>Gunneridae</taxon>
        <taxon>Pentapetalae</taxon>
        <taxon>asterids</taxon>
        <taxon>lamiids</taxon>
        <taxon>Lamiales</taxon>
        <taxon>Lentibulariaceae</taxon>
        <taxon>Genlisea</taxon>
    </lineage>
</organism>
<feature type="region of interest" description="Disordered" evidence="4">
    <location>
        <begin position="126"/>
        <end position="168"/>
    </location>
</feature>
<feature type="region of interest" description="Disordered" evidence="4">
    <location>
        <begin position="41"/>
        <end position="64"/>
    </location>
</feature>
<dbReference type="OrthoDB" id="649232at2759"/>
<dbReference type="GO" id="GO:0009903">
    <property type="term" value="P:chloroplast avoidance movement"/>
    <property type="evidence" value="ECO:0007669"/>
    <property type="project" value="TreeGrafter"/>
</dbReference>
<evidence type="ECO:0000256" key="4">
    <source>
        <dbReference type="SAM" id="MobiDB-lite"/>
    </source>
</evidence>
<dbReference type="EMBL" id="AUSU01006575">
    <property type="protein sequence ID" value="EPS61823.1"/>
    <property type="molecule type" value="Genomic_DNA"/>
</dbReference>
<comment type="caution">
    <text evidence="5">The sequence shown here is derived from an EMBL/GenBank/DDBJ whole genome shotgun (WGS) entry which is preliminary data.</text>
</comment>
<dbReference type="PANTHER" id="PTHR32054:SF36">
    <property type="entry name" value="WEB FAMILY PROTEIN"/>
    <property type="match status" value="1"/>
</dbReference>
<proteinExistence type="inferred from homology"/>
<keyword evidence="6" id="KW-1185">Reference proteome</keyword>
<keyword evidence="2 3" id="KW-0175">Coiled coil</keyword>
<evidence type="ECO:0000313" key="6">
    <source>
        <dbReference type="Proteomes" id="UP000015453"/>
    </source>
</evidence>
<feature type="compositionally biased region" description="Acidic residues" evidence="4">
    <location>
        <begin position="133"/>
        <end position="151"/>
    </location>
</feature>
<evidence type="ECO:0000256" key="2">
    <source>
        <dbReference type="ARBA" id="ARBA00023054"/>
    </source>
</evidence>
<reference evidence="5 6" key="1">
    <citation type="journal article" date="2013" name="BMC Genomics">
        <title>The miniature genome of a carnivorous plant Genlisea aurea contains a low number of genes and short non-coding sequences.</title>
        <authorList>
            <person name="Leushkin E.V."/>
            <person name="Sutormin R.A."/>
            <person name="Nabieva E.R."/>
            <person name="Penin A.A."/>
            <person name="Kondrashov A.S."/>
            <person name="Logacheva M.D."/>
        </authorList>
    </citation>
    <scope>NUCLEOTIDE SEQUENCE [LARGE SCALE GENOMIC DNA]</scope>
</reference>
<sequence>MAGTKKTATPEIDTSPRFHSVKDAVRRFGGSAPWIFHKISHRSPKRNSVTSTTEEEELKQSLRRRQGARFEFEAEQVRSMTEGSRYEVAKAMLEIEKTKRSIRMAEARIAAARKMEEAARAVEAIAVAQGNATEEEEEEYDDNDNDEEEESWQTKEIQGGDSANGRVSLSQMLIGEQDLPVEKQRKRFGFIHVQIPIKKKTHPK</sequence>
<accession>S8DG87</accession>
<evidence type="ECO:0000256" key="3">
    <source>
        <dbReference type="SAM" id="Coils"/>
    </source>
</evidence>
<dbReference type="GO" id="GO:0005829">
    <property type="term" value="C:cytosol"/>
    <property type="evidence" value="ECO:0007669"/>
    <property type="project" value="TreeGrafter"/>
</dbReference>
<dbReference type="GO" id="GO:0009904">
    <property type="term" value="P:chloroplast accumulation movement"/>
    <property type="evidence" value="ECO:0007669"/>
    <property type="project" value="TreeGrafter"/>
</dbReference>
<evidence type="ECO:0000313" key="5">
    <source>
        <dbReference type="EMBL" id="EPS61823.1"/>
    </source>
</evidence>
<comment type="similarity">
    <text evidence="1">Belongs to the WEB family.</text>
</comment>
<feature type="coiled-coil region" evidence="3">
    <location>
        <begin position="88"/>
        <end position="115"/>
    </location>
</feature>
<protein>
    <submittedName>
        <fullName evidence="5">Uncharacterized protein</fullName>
    </submittedName>
</protein>
<name>S8DG87_9LAMI</name>
<gene>
    <name evidence="5" type="ORF">M569_12974</name>
</gene>
<dbReference type="PANTHER" id="PTHR32054">
    <property type="entry name" value="HEAVY CHAIN, PUTATIVE, EXPRESSED-RELATED-RELATED"/>
    <property type="match status" value="1"/>
</dbReference>
<evidence type="ECO:0000256" key="1">
    <source>
        <dbReference type="ARBA" id="ARBA00005485"/>
    </source>
</evidence>